<evidence type="ECO:0000313" key="12">
    <source>
        <dbReference type="Proteomes" id="UP000593567"/>
    </source>
</evidence>
<gene>
    <name evidence="11" type="ORF">EB796_019715</name>
</gene>
<dbReference type="EMBL" id="VXIV02002924">
    <property type="protein sequence ID" value="KAF6021977.1"/>
    <property type="molecule type" value="Genomic_DNA"/>
</dbReference>
<name>A0A7J7J7Q4_BUGNE</name>
<keyword evidence="5 9" id="KW-1133">Transmembrane helix</keyword>
<evidence type="ECO:0000313" key="11">
    <source>
        <dbReference type="EMBL" id="KAF6021977.1"/>
    </source>
</evidence>
<keyword evidence="2 9" id="KW-0812">Transmembrane</keyword>
<organism evidence="11 12">
    <name type="scientific">Bugula neritina</name>
    <name type="common">Brown bryozoan</name>
    <name type="synonym">Sertularia neritina</name>
    <dbReference type="NCBI Taxonomy" id="10212"/>
    <lineage>
        <taxon>Eukaryota</taxon>
        <taxon>Metazoa</taxon>
        <taxon>Spiralia</taxon>
        <taxon>Lophotrochozoa</taxon>
        <taxon>Bryozoa</taxon>
        <taxon>Gymnolaemata</taxon>
        <taxon>Cheilostomatida</taxon>
        <taxon>Flustrina</taxon>
        <taxon>Buguloidea</taxon>
        <taxon>Bugulidae</taxon>
        <taxon>Bugula</taxon>
    </lineage>
</organism>
<evidence type="ECO:0000256" key="1">
    <source>
        <dbReference type="ARBA" id="ARBA00004479"/>
    </source>
</evidence>
<reference evidence="11" key="1">
    <citation type="submission" date="2020-06" db="EMBL/GenBank/DDBJ databases">
        <title>Draft genome of Bugula neritina, a colonial animal packing powerful symbionts and potential medicines.</title>
        <authorList>
            <person name="Rayko M."/>
        </authorList>
    </citation>
    <scope>NUCLEOTIDE SEQUENCE [LARGE SCALE GENOMIC DNA]</scope>
    <source>
        <strain evidence="11">Kwan_BN1</strain>
    </source>
</reference>
<evidence type="ECO:0000256" key="2">
    <source>
        <dbReference type="ARBA" id="ARBA00022692"/>
    </source>
</evidence>
<protein>
    <recommendedName>
        <fullName evidence="10">Receptor-type tyrosine-protein phosphatase U-like Fn3 domain-containing protein</fullName>
    </recommendedName>
</protein>
<evidence type="ECO:0000256" key="5">
    <source>
        <dbReference type="ARBA" id="ARBA00022989"/>
    </source>
</evidence>
<keyword evidence="3" id="KW-0732">Signal</keyword>
<comment type="caution">
    <text evidence="11">The sequence shown here is derived from an EMBL/GenBank/DDBJ whole genome shotgun (WGS) entry which is preliminary data.</text>
</comment>
<dbReference type="InterPro" id="IPR057598">
    <property type="entry name" value="Fn3_PTPRU"/>
</dbReference>
<keyword evidence="8" id="KW-0325">Glycoprotein</keyword>
<keyword evidence="4" id="KW-0677">Repeat</keyword>
<evidence type="ECO:0000256" key="7">
    <source>
        <dbReference type="ARBA" id="ARBA00023157"/>
    </source>
</evidence>
<sequence>MLTLSYLVLVERKTRSKRAVSSSNCIPSSDSQSVSRSSFTLTQSCYITAEILANDTKLSTPGGYEFTVGDGKRYNGYMNTKLISATDYDVWIATTWVPKGSNDEYVKIISEGHSFKDSSIVIGLSVGLSLALVVIMVLTGVNIMLIRKLSVKSDESFRIPPAKDKSNRLEYEIVSPTVSANANQPTYINKTFEKEDASYEVLNDQPTAPDHVYAAVSN</sequence>
<evidence type="ECO:0000256" key="3">
    <source>
        <dbReference type="ARBA" id="ARBA00022729"/>
    </source>
</evidence>
<dbReference type="PANTHER" id="PTHR24051">
    <property type="entry name" value="SUSHI DOMAIN-CONTAINING PROTEIN 1"/>
    <property type="match status" value="1"/>
</dbReference>
<keyword evidence="12" id="KW-1185">Reference proteome</keyword>
<comment type="subcellular location">
    <subcellularLocation>
        <location evidence="1">Membrane</location>
        <topology evidence="1">Single-pass type I membrane protein</topology>
    </subcellularLocation>
</comment>
<evidence type="ECO:0000259" key="10">
    <source>
        <dbReference type="Pfam" id="PF23144"/>
    </source>
</evidence>
<keyword evidence="7" id="KW-1015">Disulfide bond</keyword>
<dbReference type="PANTHER" id="PTHR24051:SF13">
    <property type="entry name" value="TYROSINE-PROTEIN KINASE RECEPTOR TIE-2-LIKE"/>
    <property type="match status" value="1"/>
</dbReference>
<feature type="domain" description="Receptor-type tyrosine-protein phosphatase U-like Fn3" evidence="10">
    <location>
        <begin position="6"/>
        <end position="99"/>
    </location>
</feature>
<dbReference type="Pfam" id="PF23144">
    <property type="entry name" value="Fn3_PTPRU"/>
    <property type="match status" value="1"/>
</dbReference>
<evidence type="ECO:0000256" key="6">
    <source>
        <dbReference type="ARBA" id="ARBA00023136"/>
    </source>
</evidence>
<feature type="transmembrane region" description="Helical" evidence="9">
    <location>
        <begin position="120"/>
        <end position="146"/>
    </location>
</feature>
<proteinExistence type="predicted"/>
<dbReference type="Proteomes" id="UP000593567">
    <property type="component" value="Unassembled WGS sequence"/>
</dbReference>
<evidence type="ECO:0000256" key="8">
    <source>
        <dbReference type="ARBA" id="ARBA00023180"/>
    </source>
</evidence>
<accession>A0A7J7J7Q4</accession>
<dbReference type="AlphaFoldDB" id="A0A7J7J7Q4"/>
<dbReference type="GO" id="GO:0016020">
    <property type="term" value="C:membrane"/>
    <property type="evidence" value="ECO:0007669"/>
    <property type="project" value="UniProtKB-SubCell"/>
</dbReference>
<keyword evidence="6 9" id="KW-0472">Membrane</keyword>
<evidence type="ECO:0000256" key="9">
    <source>
        <dbReference type="SAM" id="Phobius"/>
    </source>
</evidence>
<evidence type="ECO:0000256" key="4">
    <source>
        <dbReference type="ARBA" id="ARBA00022737"/>
    </source>
</evidence>
<dbReference type="InterPro" id="IPR051622">
    <property type="entry name" value="R-tyr_protein_phosphatases"/>
</dbReference>